<evidence type="ECO:0000313" key="2">
    <source>
        <dbReference type="EMBL" id="GFG33830.1"/>
    </source>
</evidence>
<keyword evidence="3" id="KW-1185">Reference proteome</keyword>
<feature type="region of interest" description="Disordered" evidence="1">
    <location>
        <begin position="1"/>
        <end position="26"/>
    </location>
</feature>
<feature type="region of interest" description="Disordered" evidence="1">
    <location>
        <begin position="75"/>
        <end position="146"/>
    </location>
</feature>
<dbReference type="AlphaFoldDB" id="A0A6L2PQH9"/>
<dbReference type="Proteomes" id="UP000502823">
    <property type="component" value="Unassembled WGS sequence"/>
</dbReference>
<proteinExistence type="predicted"/>
<dbReference type="Pfam" id="PF01963">
    <property type="entry name" value="TraB_PrgY_gumN"/>
    <property type="match status" value="1"/>
</dbReference>
<feature type="compositionally biased region" description="Polar residues" evidence="1">
    <location>
        <begin position="7"/>
        <end position="26"/>
    </location>
</feature>
<accession>A0A6L2PQH9</accession>
<reference evidence="3" key="1">
    <citation type="submission" date="2020-01" db="EMBL/GenBank/DDBJ databases">
        <title>Draft genome sequence of the Termite Coptotermes fromosanus.</title>
        <authorList>
            <person name="Itakura S."/>
            <person name="Yosikawa Y."/>
            <person name="Umezawa K."/>
        </authorList>
    </citation>
    <scope>NUCLEOTIDE SEQUENCE [LARGE SCALE GENOMIC DNA]</scope>
</reference>
<dbReference type="CDD" id="cd14726">
    <property type="entry name" value="TraB_PrgY-like"/>
    <property type="match status" value="1"/>
</dbReference>
<dbReference type="PANTHER" id="PTHR21530">
    <property type="entry name" value="PHEROMONE SHUTDOWN PROTEIN"/>
    <property type="match status" value="1"/>
</dbReference>
<dbReference type="OrthoDB" id="48306at2759"/>
<organism evidence="2 3">
    <name type="scientific">Coptotermes formosanus</name>
    <name type="common">Formosan subterranean termite</name>
    <dbReference type="NCBI Taxonomy" id="36987"/>
    <lineage>
        <taxon>Eukaryota</taxon>
        <taxon>Metazoa</taxon>
        <taxon>Ecdysozoa</taxon>
        <taxon>Arthropoda</taxon>
        <taxon>Hexapoda</taxon>
        <taxon>Insecta</taxon>
        <taxon>Pterygota</taxon>
        <taxon>Neoptera</taxon>
        <taxon>Polyneoptera</taxon>
        <taxon>Dictyoptera</taxon>
        <taxon>Blattodea</taxon>
        <taxon>Blattoidea</taxon>
        <taxon>Termitoidae</taxon>
        <taxon>Rhinotermitidae</taxon>
        <taxon>Coptotermes</taxon>
    </lineage>
</organism>
<evidence type="ECO:0000256" key="1">
    <source>
        <dbReference type="SAM" id="MobiDB-lite"/>
    </source>
</evidence>
<protein>
    <recommendedName>
        <fullName evidence="4">TraB domain-containing protein</fullName>
    </recommendedName>
</protein>
<dbReference type="FunCoup" id="A0A6L2PQH9">
    <property type="interactions" value="366"/>
</dbReference>
<dbReference type="InterPro" id="IPR046345">
    <property type="entry name" value="TraB_PrgY-like"/>
</dbReference>
<evidence type="ECO:0000313" key="3">
    <source>
        <dbReference type="Proteomes" id="UP000502823"/>
    </source>
</evidence>
<dbReference type="PANTHER" id="PTHR21530:SF7">
    <property type="entry name" value="TRAB DOMAIN-CONTAINING PROTEIN"/>
    <property type="match status" value="1"/>
</dbReference>
<comment type="caution">
    <text evidence="2">The sequence shown here is derived from an EMBL/GenBank/DDBJ whole genome shotgun (WGS) entry which is preliminary data.</text>
</comment>
<name>A0A6L2PQH9_COPFO</name>
<evidence type="ECO:0008006" key="4">
    <source>
        <dbReference type="Google" id="ProtNLM"/>
    </source>
</evidence>
<sequence>MADTSRSDSTLNETLGSRTDSSPTVLDSLSISAEDSLIGLNQEQVILHNSLVTGRDSNLNPFQKSGTQSTQDFIANERSDMPQNNYSTKRKRDDSPDSSSVAPDDEEESLGSGVVSDIDDTTSEEKPSEPLKAQTPSQHYDPTIDTKLPDTVSLLTTPDGGKVYLVGTAHFSMESQEDVAKVIQAVQPHIVLVELCKARVNILQLDEKTILEEAKSINFEKVQSTIKQNGLFHGLMYILLFSMSAHLTKQLGMAPGGEFRRAFAEAQQVPMCLIHLGDRPLHVTLQRALASLSWWQTIRLMWHLIVFKEPISKEEVELCKRRDLLEEMLALMSEEFPALGTVFVNERDVFLTHSLQIAAQPQHTPTGVVPVRVVGVVGIGHVPGIVQNWGKVTAADIPPIMKVPPPALSTRVLKLTVKASLFGLAVWVVSRMVPLPKFLPNSIDTIRTNVHDFFSIGGTGQGRF</sequence>
<gene>
    <name evidence="2" type="ORF">Cfor_11034</name>
</gene>
<dbReference type="InterPro" id="IPR002816">
    <property type="entry name" value="TraB/PrgY/GumN_fam"/>
</dbReference>
<dbReference type="EMBL" id="BLKM01008479">
    <property type="protein sequence ID" value="GFG33830.1"/>
    <property type="molecule type" value="Genomic_DNA"/>
</dbReference>
<dbReference type="InParanoid" id="A0A6L2PQH9"/>